<dbReference type="EMBL" id="JAUSRD010000012">
    <property type="protein sequence ID" value="MDP9895328.1"/>
    <property type="molecule type" value="Genomic_DNA"/>
</dbReference>
<evidence type="ECO:0000313" key="2">
    <source>
        <dbReference type="EMBL" id="MDP9895328.1"/>
    </source>
</evidence>
<dbReference type="Proteomes" id="UP001242045">
    <property type="component" value="Unassembled WGS sequence"/>
</dbReference>
<dbReference type="InterPro" id="IPR025319">
    <property type="entry name" value="DUF4224"/>
</dbReference>
<proteinExistence type="predicted"/>
<dbReference type="Pfam" id="PF13986">
    <property type="entry name" value="DUF4224"/>
    <property type="match status" value="1"/>
</dbReference>
<feature type="domain" description="DUF4224" evidence="1">
    <location>
        <begin position="14"/>
        <end position="55"/>
    </location>
</feature>
<organism evidence="2 3">
    <name type="scientific">Variovorax boronicumulans</name>
    <dbReference type="NCBI Taxonomy" id="436515"/>
    <lineage>
        <taxon>Bacteria</taxon>
        <taxon>Pseudomonadati</taxon>
        <taxon>Pseudomonadota</taxon>
        <taxon>Betaproteobacteria</taxon>
        <taxon>Burkholderiales</taxon>
        <taxon>Comamonadaceae</taxon>
        <taxon>Variovorax</taxon>
    </lineage>
</organism>
<evidence type="ECO:0000313" key="3">
    <source>
        <dbReference type="Proteomes" id="UP001242045"/>
    </source>
</evidence>
<name>A0AAW8D3K9_9BURK</name>
<reference evidence="2" key="1">
    <citation type="submission" date="2023-07" db="EMBL/GenBank/DDBJ databases">
        <title>Sorghum-associated microbial communities from plants grown in Nebraska, USA.</title>
        <authorList>
            <person name="Schachtman D."/>
        </authorList>
    </citation>
    <scope>NUCLEOTIDE SEQUENCE</scope>
    <source>
        <strain evidence="2">DS3754</strain>
    </source>
</reference>
<protein>
    <recommendedName>
        <fullName evidence="1">DUF4224 domain-containing protein</fullName>
    </recommendedName>
</protein>
<dbReference type="AlphaFoldDB" id="A0AAW8D3K9"/>
<sequence>MSAEPQIQARGLILDDDELQRITGYRKPASQARFLEGMRVAYQRRKDGSLVVGRAAMERALLGDQDGDVDDGVADGINWKVK</sequence>
<comment type="caution">
    <text evidence="2">The sequence shown here is derived from an EMBL/GenBank/DDBJ whole genome shotgun (WGS) entry which is preliminary data.</text>
</comment>
<accession>A0AAW8D3K9</accession>
<dbReference type="RefSeq" id="WP_307686040.1">
    <property type="nucleotide sequence ID" value="NZ_JAUSRD010000012.1"/>
</dbReference>
<evidence type="ECO:0000259" key="1">
    <source>
        <dbReference type="Pfam" id="PF13986"/>
    </source>
</evidence>
<gene>
    <name evidence="2" type="ORF">J2W31_004453</name>
</gene>